<reference evidence="5 6" key="2">
    <citation type="submission" date="2014-10" db="EMBL/GenBank/DDBJ databases">
        <title>Paracoccus sanguinis sp. nov., isolated from clinical specimens of New York State patients.</title>
        <authorList>
            <person name="Mingle L.A."/>
            <person name="Cole J.A."/>
            <person name="Lapierre P."/>
            <person name="Musser K.A."/>
        </authorList>
    </citation>
    <scope>NUCLEOTIDE SEQUENCE [LARGE SCALE GENOMIC DNA]</scope>
    <source>
        <strain evidence="5 6">HAMBI 3106</strain>
    </source>
</reference>
<keyword evidence="2" id="KW-0479">Metal-binding</keyword>
<accession>A0A099FCU6</accession>
<comment type="caution">
    <text evidence="5">The sequence shown here is derived from an EMBL/GenBank/DDBJ whole genome shotgun (WGS) entry which is preliminary data.</text>
</comment>
<proteinExistence type="inferred from homology"/>
<protein>
    <submittedName>
        <fullName evidence="5">Aldehyde-activating protein</fullName>
    </submittedName>
</protein>
<dbReference type="AlphaFoldDB" id="A0A099FCU6"/>
<dbReference type="InterPro" id="IPR052355">
    <property type="entry name" value="CENP-V-like"/>
</dbReference>
<keyword evidence="3" id="KW-0862">Zinc</keyword>
<evidence type="ECO:0000259" key="4">
    <source>
        <dbReference type="PROSITE" id="PS51891"/>
    </source>
</evidence>
<dbReference type="STRING" id="690417.IC63_04910"/>
<evidence type="ECO:0000256" key="1">
    <source>
        <dbReference type="ARBA" id="ARBA00005495"/>
    </source>
</evidence>
<keyword evidence="6" id="KW-1185">Reference proteome</keyword>
<evidence type="ECO:0000313" key="5">
    <source>
        <dbReference type="EMBL" id="KGJ08550.1"/>
    </source>
</evidence>
<evidence type="ECO:0000256" key="3">
    <source>
        <dbReference type="ARBA" id="ARBA00022833"/>
    </source>
</evidence>
<evidence type="ECO:0000313" key="6">
    <source>
        <dbReference type="Proteomes" id="UP000029917"/>
    </source>
</evidence>
<evidence type="ECO:0000256" key="2">
    <source>
        <dbReference type="ARBA" id="ARBA00022723"/>
    </source>
</evidence>
<reference evidence="5 6" key="1">
    <citation type="submission" date="2014-09" db="EMBL/GenBank/DDBJ databases">
        <authorList>
            <person name="McGinnis J.M."/>
            <person name="Wolfgang W.J."/>
        </authorList>
    </citation>
    <scope>NUCLEOTIDE SEQUENCE [LARGE SCALE GENOMIC DNA]</scope>
    <source>
        <strain evidence="5 6">HAMBI 3106</strain>
    </source>
</reference>
<dbReference type="PANTHER" id="PTHR28620:SF1">
    <property type="entry name" value="CENP-V_GFA DOMAIN-CONTAINING PROTEIN"/>
    <property type="match status" value="1"/>
</dbReference>
<dbReference type="PANTHER" id="PTHR28620">
    <property type="entry name" value="CENTROMERE PROTEIN V"/>
    <property type="match status" value="1"/>
</dbReference>
<dbReference type="Pfam" id="PF04828">
    <property type="entry name" value="GFA"/>
    <property type="match status" value="1"/>
</dbReference>
<dbReference type="RefSeq" id="WP_036717401.1">
    <property type="nucleotide sequence ID" value="NZ_JRKS01000009.1"/>
</dbReference>
<sequence length="139" mass="15496">MKTYQGSCFCGAVAFEADGDLADGTMRCNCSFCRKMRYWDLRLPDPSGFRVLRGEDMLAETPPSRPSQGGSDHMHHYFCKSCGTRLWTHGDIAEMGGEFRAVFVPALNATEAELIAAPVAWLDGAHDNWWNPAPETRHL</sequence>
<dbReference type="InterPro" id="IPR011057">
    <property type="entry name" value="Mss4-like_sf"/>
</dbReference>
<dbReference type="SUPFAM" id="SSF51316">
    <property type="entry name" value="Mss4-like"/>
    <property type="match status" value="1"/>
</dbReference>
<dbReference type="Proteomes" id="UP000029917">
    <property type="component" value="Unassembled WGS sequence"/>
</dbReference>
<gene>
    <name evidence="5" type="ORF">IC63_04910</name>
</gene>
<organism evidence="5 6">
    <name type="scientific">Paracoccus sphaerophysae</name>
    <dbReference type="NCBI Taxonomy" id="690417"/>
    <lineage>
        <taxon>Bacteria</taxon>
        <taxon>Pseudomonadati</taxon>
        <taxon>Pseudomonadota</taxon>
        <taxon>Alphaproteobacteria</taxon>
        <taxon>Rhodobacterales</taxon>
        <taxon>Paracoccaceae</taxon>
        <taxon>Paracoccus</taxon>
    </lineage>
</organism>
<feature type="domain" description="CENP-V/GFA" evidence="4">
    <location>
        <begin position="4"/>
        <end position="131"/>
    </location>
</feature>
<dbReference type="OrthoDB" id="9807246at2"/>
<comment type="similarity">
    <text evidence="1">Belongs to the Gfa family.</text>
</comment>
<dbReference type="PROSITE" id="PS51891">
    <property type="entry name" value="CENP_V_GFA"/>
    <property type="match status" value="1"/>
</dbReference>
<dbReference type="Gene3D" id="2.170.150.70">
    <property type="match status" value="1"/>
</dbReference>
<name>A0A099FCU6_9RHOB</name>
<dbReference type="InterPro" id="IPR006913">
    <property type="entry name" value="CENP-V/GFA"/>
</dbReference>
<dbReference type="EMBL" id="JRKS01000009">
    <property type="protein sequence ID" value="KGJ08550.1"/>
    <property type="molecule type" value="Genomic_DNA"/>
</dbReference>
<dbReference type="GO" id="GO:0016846">
    <property type="term" value="F:carbon-sulfur lyase activity"/>
    <property type="evidence" value="ECO:0007669"/>
    <property type="project" value="InterPro"/>
</dbReference>
<dbReference type="GO" id="GO:0046872">
    <property type="term" value="F:metal ion binding"/>
    <property type="evidence" value="ECO:0007669"/>
    <property type="project" value="UniProtKB-KW"/>
</dbReference>